<evidence type="ECO:0000313" key="7">
    <source>
        <dbReference type="EMBL" id="GCF08385.1"/>
    </source>
</evidence>
<dbReference type="InterPro" id="IPR050953">
    <property type="entry name" value="N4_N6_ade-DNA_methylase"/>
</dbReference>
<dbReference type="GO" id="GO:0009007">
    <property type="term" value="F:site-specific DNA-methyltransferase (adenine-specific) activity"/>
    <property type="evidence" value="ECO:0007669"/>
    <property type="project" value="UniProtKB-EC"/>
</dbReference>
<evidence type="ECO:0000256" key="3">
    <source>
        <dbReference type="ARBA" id="ARBA00022679"/>
    </source>
</evidence>
<gene>
    <name evidence="7" type="ORF">KDI_19490</name>
</gene>
<dbReference type="Pfam" id="PF18135">
    <property type="entry name" value="Type_ISP_C"/>
    <property type="match status" value="1"/>
</dbReference>
<dbReference type="PRINTS" id="PR00507">
    <property type="entry name" value="N12N6MTFRASE"/>
</dbReference>
<evidence type="ECO:0000256" key="2">
    <source>
        <dbReference type="ARBA" id="ARBA00022603"/>
    </source>
</evidence>
<sequence>MADALLKGYLDKIEAYFQGGEATEHTYRETLQNLLEQIGTDVKAINEPKRMECGAPDYVVQRKHDKLTIGYVEAKDVGRPLDKVEKDEQLKRYLRALDNLILTDYLEFRWYVQGEKRMSARLGSIRNKKIVLDKDGVKLGEELLQLFLQHRGARISKPEELAKRMARLAHMIRDIIIDAFDKKQASDNIKDLYTTFQNLLIPDLTTNAFADMFAQTIAYGLFAARYNHTGNAAFTRRDAASEIPRTNPFLRKFFGAIAGQDLDDEPFVGFVDELAQVLAFTDMEAVLADFGKRTRQEDPIVHFYETFLSQYDPKMREMRGVYYTPEPVVSYIVRSVDHLLREHFDCAEGLADTSTVPYSYTGEDGKEHIERTPRVMILDPATGTGTFLYNVIAHIRESYQRMGNAGMWSGYVREHLLPRLFGFELLVAPYAMAHLKLSMQLAALDLPPADRKTWAYDFKTNERLGIYLTNTLDEALKRSDLLMGRYISDEANEAARVKQNYPVMVILGNPPYSGHSANNGDWIKDLLHGKDAKTGRLTGNYFEVDGQSLGERNPKWLNDDYVKFIRFAQWRIEQTGHGILAFITNHGYLDNPTFRGMRQSLMQSFDDIYILDLHGNSKKKERSPDGSKDENVFDIQQGTAIGIFVKRQKKISTSKTAQVHHAHLWGPREVYEKIDQDKKLVSGKYHWLAENDVTTTEWTMLKIEKPFYLFVPQDAHLREEYVPGWLLTDVFPINNIGMQTHRDYFVTDVDNDVLRSRITQFRSNIQHDDEIRELFGLGTWNILKARAKLRSDNDWEKGFTQCLWRPFDIRSLYYHKELIDRPRQQVTEPLLKPNLALLAMRQIALQDGCSHFLVTNKPIIDRVFYSNKGAASVFPLYIYPDKKVTLFEVDSPTDAPGGRHPNLSTEFIKDFANKLNLHFIEDGKGDLQQTFGPEDIFNYMYAVFHAPMYRERYAEFLKIDFPRLPLTSDVELFRELCALGERLVGLHLMEKVGKQTAKYPVPGNNVVEKIDYTQRADAPDQGRVWINKTQYFEGVPSEVWDFHVGGYQVCQKWLKDRKGRRLDFNDIMHYQRIVAALSETITLMEKIDIMIDEHGGWPLA</sequence>
<evidence type="ECO:0000256" key="4">
    <source>
        <dbReference type="ARBA" id="ARBA00047942"/>
    </source>
</evidence>
<keyword evidence="3 7" id="KW-0808">Transferase</keyword>
<dbReference type="Pfam" id="PF02384">
    <property type="entry name" value="N6_Mtase"/>
    <property type="match status" value="1"/>
</dbReference>
<protein>
    <recommendedName>
        <fullName evidence="1">site-specific DNA-methyltransferase (adenine-specific)</fullName>
        <ecNumber evidence="1">2.1.1.72</ecNumber>
    </recommendedName>
</protein>
<name>A0A5A5TAV7_9CHLR</name>
<dbReference type="EMBL" id="BIXY01000023">
    <property type="protein sequence ID" value="GCF08385.1"/>
    <property type="molecule type" value="Genomic_DNA"/>
</dbReference>
<dbReference type="PANTHER" id="PTHR33841">
    <property type="entry name" value="DNA METHYLTRANSFERASE YEEA-RELATED"/>
    <property type="match status" value="1"/>
</dbReference>
<dbReference type="EC" id="2.1.1.72" evidence="1"/>
<feature type="domain" description="Type ISP restriction-modification enzyme LLaBIII C-terminal specificity" evidence="6">
    <location>
        <begin position="729"/>
        <end position="1085"/>
    </location>
</feature>
<evidence type="ECO:0000259" key="5">
    <source>
        <dbReference type="Pfam" id="PF02384"/>
    </source>
</evidence>
<comment type="catalytic activity">
    <reaction evidence="4">
        <text>a 2'-deoxyadenosine in DNA + S-adenosyl-L-methionine = an N(6)-methyl-2'-deoxyadenosine in DNA + S-adenosyl-L-homocysteine + H(+)</text>
        <dbReference type="Rhea" id="RHEA:15197"/>
        <dbReference type="Rhea" id="RHEA-COMP:12418"/>
        <dbReference type="Rhea" id="RHEA-COMP:12419"/>
        <dbReference type="ChEBI" id="CHEBI:15378"/>
        <dbReference type="ChEBI" id="CHEBI:57856"/>
        <dbReference type="ChEBI" id="CHEBI:59789"/>
        <dbReference type="ChEBI" id="CHEBI:90615"/>
        <dbReference type="ChEBI" id="CHEBI:90616"/>
        <dbReference type="EC" id="2.1.1.72"/>
    </reaction>
</comment>
<dbReference type="SUPFAM" id="SSF53335">
    <property type="entry name" value="S-adenosyl-L-methionine-dependent methyltransferases"/>
    <property type="match status" value="1"/>
</dbReference>
<dbReference type="Gene3D" id="3.40.50.150">
    <property type="entry name" value="Vaccinia Virus protein VP39"/>
    <property type="match status" value="1"/>
</dbReference>
<evidence type="ECO:0000259" key="6">
    <source>
        <dbReference type="Pfam" id="PF18135"/>
    </source>
</evidence>
<dbReference type="GO" id="GO:0008170">
    <property type="term" value="F:N-methyltransferase activity"/>
    <property type="evidence" value="ECO:0007669"/>
    <property type="project" value="InterPro"/>
</dbReference>
<dbReference type="GO" id="GO:0032259">
    <property type="term" value="P:methylation"/>
    <property type="evidence" value="ECO:0007669"/>
    <property type="project" value="UniProtKB-KW"/>
</dbReference>
<dbReference type="GO" id="GO:0003677">
    <property type="term" value="F:DNA binding"/>
    <property type="evidence" value="ECO:0007669"/>
    <property type="project" value="InterPro"/>
</dbReference>
<feature type="domain" description="DNA methylase adenine-specific" evidence="5">
    <location>
        <begin position="296"/>
        <end position="439"/>
    </location>
</feature>
<evidence type="ECO:0000256" key="1">
    <source>
        <dbReference type="ARBA" id="ARBA00011900"/>
    </source>
</evidence>
<dbReference type="InterPro" id="IPR003356">
    <property type="entry name" value="DNA_methylase_A-5"/>
</dbReference>
<proteinExistence type="predicted"/>
<dbReference type="InterPro" id="IPR029063">
    <property type="entry name" value="SAM-dependent_MTases_sf"/>
</dbReference>
<comment type="caution">
    <text evidence="7">The sequence shown here is derived from an EMBL/GenBank/DDBJ whole genome shotgun (WGS) entry which is preliminary data.</text>
</comment>
<keyword evidence="8" id="KW-1185">Reference proteome</keyword>
<dbReference type="RefSeq" id="WP_149401372.1">
    <property type="nucleotide sequence ID" value="NZ_BIXY01000023.1"/>
</dbReference>
<dbReference type="OrthoDB" id="9758243at2"/>
<dbReference type="AlphaFoldDB" id="A0A5A5TAV7"/>
<dbReference type="PANTHER" id="PTHR33841:SF1">
    <property type="entry name" value="DNA METHYLTRANSFERASE A"/>
    <property type="match status" value="1"/>
</dbReference>
<evidence type="ECO:0000313" key="8">
    <source>
        <dbReference type="Proteomes" id="UP000322530"/>
    </source>
</evidence>
<dbReference type="InterPro" id="IPR041635">
    <property type="entry name" value="Type_ISP_LLaBIII_C"/>
</dbReference>
<reference evidence="7 8" key="1">
    <citation type="submission" date="2019-01" db="EMBL/GenBank/DDBJ databases">
        <title>Draft genome sequence of Dictyobacter sp. Uno17.</title>
        <authorList>
            <person name="Wang C.M."/>
            <person name="Zheng Y."/>
            <person name="Sakai Y."/>
            <person name="Abe K."/>
            <person name="Yokota A."/>
            <person name="Yabe S."/>
        </authorList>
    </citation>
    <scope>NUCLEOTIDE SEQUENCE [LARGE SCALE GENOMIC DNA]</scope>
    <source>
        <strain evidence="7 8">Uno17</strain>
    </source>
</reference>
<dbReference type="Proteomes" id="UP000322530">
    <property type="component" value="Unassembled WGS sequence"/>
</dbReference>
<organism evidence="7 8">
    <name type="scientific">Dictyobacter arantiisoli</name>
    <dbReference type="NCBI Taxonomy" id="2014874"/>
    <lineage>
        <taxon>Bacteria</taxon>
        <taxon>Bacillati</taxon>
        <taxon>Chloroflexota</taxon>
        <taxon>Ktedonobacteria</taxon>
        <taxon>Ktedonobacterales</taxon>
        <taxon>Dictyobacteraceae</taxon>
        <taxon>Dictyobacter</taxon>
    </lineage>
</organism>
<keyword evidence="2 7" id="KW-0489">Methyltransferase</keyword>
<accession>A0A5A5TAV7</accession>